<dbReference type="Proteomes" id="UP001204953">
    <property type="component" value="Unassembled WGS sequence"/>
</dbReference>
<evidence type="ECO:0000259" key="2">
    <source>
        <dbReference type="Pfam" id="PF13579"/>
    </source>
</evidence>
<dbReference type="EC" id="2.4.-.-" evidence="3"/>
<dbReference type="PANTHER" id="PTHR45947:SF3">
    <property type="entry name" value="SULFOQUINOVOSYL TRANSFERASE SQD2"/>
    <property type="match status" value="1"/>
</dbReference>
<organism evidence="3 4">
    <name type="scientific">Limnofasciculus baicalensis BBK-W-15</name>
    <dbReference type="NCBI Taxonomy" id="2699891"/>
    <lineage>
        <taxon>Bacteria</taxon>
        <taxon>Bacillati</taxon>
        <taxon>Cyanobacteriota</taxon>
        <taxon>Cyanophyceae</taxon>
        <taxon>Coleofasciculales</taxon>
        <taxon>Coleofasciculaceae</taxon>
        <taxon>Limnofasciculus</taxon>
        <taxon>Limnofasciculus baicalensis</taxon>
    </lineage>
</organism>
<dbReference type="PROSITE" id="PS51257">
    <property type="entry name" value="PROKAR_LIPOPROTEIN"/>
    <property type="match status" value="1"/>
</dbReference>
<dbReference type="SUPFAM" id="SSF53756">
    <property type="entry name" value="UDP-Glycosyltransferase/glycogen phosphorylase"/>
    <property type="match status" value="1"/>
</dbReference>
<proteinExistence type="predicted"/>
<dbReference type="PANTHER" id="PTHR45947">
    <property type="entry name" value="SULFOQUINOVOSYL TRANSFERASE SQD2"/>
    <property type="match status" value="1"/>
</dbReference>
<accession>A0AAE3GZ08</accession>
<gene>
    <name evidence="3" type="ORF">NJ959_28760</name>
</gene>
<dbReference type="GO" id="GO:0016757">
    <property type="term" value="F:glycosyltransferase activity"/>
    <property type="evidence" value="ECO:0007669"/>
    <property type="project" value="UniProtKB-KW"/>
</dbReference>
<name>A0AAE3GZ08_9CYAN</name>
<dbReference type="AlphaFoldDB" id="A0AAE3GZ08"/>
<comment type="caution">
    <text evidence="3">The sequence shown here is derived from an EMBL/GenBank/DDBJ whole genome shotgun (WGS) entry which is preliminary data.</text>
</comment>
<keyword evidence="4" id="KW-1185">Reference proteome</keyword>
<reference evidence="3" key="1">
    <citation type="submission" date="2022-06" db="EMBL/GenBank/DDBJ databases">
        <title>New cyanobacteria of genus Symplocastrum in benthos of Lake Baikal.</title>
        <authorList>
            <person name="Sorokovikova E."/>
            <person name="Tikhonova I."/>
            <person name="Krasnopeev A."/>
            <person name="Evseev P."/>
            <person name="Gladkikh A."/>
            <person name="Belykh O."/>
        </authorList>
    </citation>
    <scope>NUCLEOTIDE SEQUENCE</scope>
    <source>
        <strain evidence="3">BBK-W-15</strain>
    </source>
</reference>
<keyword evidence="3" id="KW-0808">Transferase</keyword>
<dbReference type="InterPro" id="IPR028098">
    <property type="entry name" value="Glyco_trans_4-like_N"/>
</dbReference>
<dbReference type="Pfam" id="PF00534">
    <property type="entry name" value="Glycos_transf_1"/>
    <property type="match status" value="1"/>
</dbReference>
<sequence>MKIYLYLKHFPPDGNNLIDGPSKSTHGFASGLVACGEEVTILCERQTPSSFQTNTGYKIECFANPHEKLTFKIADSLKQYISDKIEKTSIVIINGLFHPGVYSVSRILKKYSIPYIMSPRSVYHPSLFWKNPHIKWPYWYLFEKKMLKQAKALQLQDSRQAQWLKPLGVETPVIEVPNGFFTEDMPSESSLKWHQNETPKLFFFGRIDANHKGLDLLFDALAQMDERENTKLVLQGSDGGDRINLEQKAKELSISEKVSFLEPDYHNSASSIIAKYDIFCLPSRFEGFANSGLEAMAAGRVLLVSETSGNAPHVQASGCGVVVKPEVSSIKEGLIELIQRRSEWQKMGLKGRKYVIEYLNWHNIAATTLKHYQVLYR</sequence>
<dbReference type="EMBL" id="JAMZMM010000596">
    <property type="protein sequence ID" value="MCP2732428.1"/>
    <property type="molecule type" value="Genomic_DNA"/>
</dbReference>
<evidence type="ECO:0000313" key="3">
    <source>
        <dbReference type="EMBL" id="MCP2732428.1"/>
    </source>
</evidence>
<dbReference type="InterPro" id="IPR001296">
    <property type="entry name" value="Glyco_trans_1"/>
</dbReference>
<dbReference type="Gene3D" id="3.40.50.2000">
    <property type="entry name" value="Glycogen Phosphorylase B"/>
    <property type="match status" value="2"/>
</dbReference>
<dbReference type="InterPro" id="IPR050194">
    <property type="entry name" value="Glycosyltransferase_grp1"/>
</dbReference>
<evidence type="ECO:0000259" key="1">
    <source>
        <dbReference type="Pfam" id="PF00534"/>
    </source>
</evidence>
<protein>
    <submittedName>
        <fullName evidence="3">Glycosyltransferase</fullName>
        <ecNumber evidence="3">2.4.-.-</ecNumber>
    </submittedName>
</protein>
<feature type="domain" description="Glycosyl transferase family 1" evidence="1">
    <location>
        <begin position="196"/>
        <end position="353"/>
    </location>
</feature>
<dbReference type="Pfam" id="PF13579">
    <property type="entry name" value="Glyco_trans_4_4"/>
    <property type="match status" value="1"/>
</dbReference>
<dbReference type="RefSeq" id="WP_254015141.1">
    <property type="nucleotide sequence ID" value="NZ_JAMZMM010000596.1"/>
</dbReference>
<keyword evidence="3" id="KW-0328">Glycosyltransferase</keyword>
<feature type="domain" description="Glycosyltransferase subfamily 4-like N-terminal" evidence="2">
    <location>
        <begin position="20"/>
        <end position="179"/>
    </location>
</feature>
<evidence type="ECO:0000313" key="4">
    <source>
        <dbReference type="Proteomes" id="UP001204953"/>
    </source>
</evidence>